<keyword evidence="2" id="KW-0614">Plasmid</keyword>
<evidence type="ECO:0000256" key="1">
    <source>
        <dbReference type="SAM" id="MobiDB-lite"/>
    </source>
</evidence>
<dbReference type="AlphaFoldDB" id="A0A9Q9T5C6"/>
<sequence length="78" mass="8400">MPGSNAGVKRNRLPRGVEPARPDIRLHPDTGKAFTDAARASGNLSVSLYLERLRAQYEAEFGALPVFDQSLEAAHPAA</sequence>
<gene>
    <name evidence="2" type="ORF">OE229_17960</name>
</gene>
<protein>
    <submittedName>
        <fullName evidence="2">Uncharacterized protein</fullName>
    </submittedName>
</protein>
<dbReference type="KEGG" id="cpoi:OE229_17960"/>
<feature type="compositionally biased region" description="Basic and acidic residues" evidence="1">
    <location>
        <begin position="18"/>
        <end position="29"/>
    </location>
</feature>
<proteinExistence type="predicted"/>
<geneLocation type="plasmid" evidence="2 3">
    <name>unnamed</name>
</geneLocation>
<organism evidence="2 3">
    <name type="scientific">Curtobacterium poinsettiae</name>
    <dbReference type="NCBI Taxonomy" id="159612"/>
    <lineage>
        <taxon>Bacteria</taxon>
        <taxon>Bacillati</taxon>
        <taxon>Actinomycetota</taxon>
        <taxon>Actinomycetes</taxon>
        <taxon>Micrococcales</taxon>
        <taxon>Microbacteriaceae</taxon>
        <taxon>Curtobacterium</taxon>
    </lineage>
</organism>
<dbReference type="RefSeq" id="WP_259581526.1">
    <property type="nucleotide sequence ID" value="NZ_CP104936.1"/>
</dbReference>
<dbReference type="Proteomes" id="UP001062223">
    <property type="component" value="Plasmid unnamed"/>
</dbReference>
<reference evidence="2" key="1">
    <citation type="submission" date="2022-09" db="EMBL/GenBank/DDBJ databases">
        <title>Taxonomy of Curtobacterium flaccumfaciens.</title>
        <authorList>
            <person name="Osdaghi E."/>
            <person name="Taghavi S.M."/>
            <person name="Hamidizade M."/>
            <person name="Abachi H."/>
            <person name="Fazliarab A."/>
            <person name="Baeyen S."/>
            <person name="Portier P."/>
            <person name="Van Vaerenbergh J."/>
            <person name="Jacques M.-A."/>
        </authorList>
    </citation>
    <scope>NUCLEOTIDE SEQUENCE</scope>
    <source>
        <strain evidence="2">AGQB46</strain>
        <plasmid evidence="2">unnamed</plasmid>
    </source>
</reference>
<evidence type="ECO:0000313" key="2">
    <source>
        <dbReference type="EMBL" id="UYC82716.1"/>
    </source>
</evidence>
<name>A0A9Q9T5C6_9MICO</name>
<dbReference type="EMBL" id="CP106880">
    <property type="protein sequence ID" value="UYC82716.1"/>
    <property type="molecule type" value="Genomic_DNA"/>
</dbReference>
<feature type="region of interest" description="Disordered" evidence="1">
    <location>
        <begin position="1"/>
        <end position="29"/>
    </location>
</feature>
<accession>A0A9Q9T5C6</accession>
<evidence type="ECO:0000313" key="3">
    <source>
        <dbReference type="Proteomes" id="UP001062223"/>
    </source>
</evidence>